<reference evidence="1 2" key="1">
    <citation type="submission" date="2013-11" db="EMBL/GenBank/DDBJ databases">
        <title>The Genome Sequence of Phytophthora parasitica P1976.</title>
        <authorList>
            <consortium name="The Broad Institute Genomics Platform"/>
            <person name="Russ C."/>
            <person name="Tyler B."/>
            <person name="Panabieres F."/>
            <person name="Shan W."/>
            <person name="Tripathy S."/>
            <person name="Grunwald N."/>
            <person name="Machado M."/>
            <person name="Johnson C.S."/>
            <person name="Walker B."/>
            <person name="Young S."/>
            <person name="Zeng Q."/>
            <person name="Gargeya S."/>
            <person name="Fitzgerald M."/>
            <person name="Haas B."/>
            <person name="Abouelleil A."/>
            <person name="Allen A.W."/>
            <person name="Alvarado L."/>
            <person name="Arachchi H.M."/>
            <person name="Berlin A.M."/>
            <person name="Chapman S.B."/>
            <person name="Gainer-Dewar J."/>
            <person name="Goldberg J."/>
            <person name="Griggs A."/>
            <person name="Gujja S."/>
            <person name="Hansen M."/>
            <person name="Howarth C."/>
            <person name="Imamovic A."/>
            <person name="Ireland A."/>
            <person name="Larimer J."/>
            <person name="McCowan C."/>
            <person name="Murphy C."/>
            <person name="Pearson M."/>
            <person name="Poon T.W."/>
            <person name="Priest M."/>
            <person name="Roberts A."/>
            <person name="Saif S."/>
            <person name="Shea T."/>
            <person name="Sisk P."/>
            <person name="Sykes S."/>
            <person name="Wortman J."/>
            <person name="Nusbaum C."/>
            <person name="Birren B."/>
        </authorList>
    </citation>
    <scope>NUCLEOTIDE SEQUENCE [LARGE SCALE GENOMIC DNA]</scope>
    <source>
        <strain evidence="1 2">P1976</strain>
    </source>
</reference>
<proteinExistence type="predicted"/>
<name>A0A081AH98_PHYNI</name>
<comment type="caution">
    <text evidence="1">The sequence shown here is derived from an EMBL/GenBank/DDBJ whole genome shotgun (WGS) entry which is preliminary data.</text>
</comment>
<dbReference type="Proteomes" id="UP000028582">
    <property type="component" value="Unassembled WGS sequence"/>
</dbReference>
<evidence type="ECO:0000313" key="1">
    <source>
        <dbReference type="EMBL" id="ETO78259.1"/>
    </source>
</evidence>
<dbReference type="EMBL" id="ANJA01001220">
    <property type="protein sequence ID" value="ETO78259.1"/>
    <property type="molecule type" value="Genomic_DNA"/>
</dbReference>
<evidence type="ECO:0000313" key="2">
    <source>
        <dbReference type="Proteomes" id="UP000028582"/>
    </source>
</evidence>
<protein>
    <submittedName>
        <fullName evidence="1">Uncharacterized protein</fullName>
    </submittedName>
</protein>
<organism evidence="1 2">
    <name type="scientific">Phytophthora nicotianae P1976</name>
    <dbReference type="NCBI Taxonomy" id="1317066"/>
    <lineage>
        <taxon>Eukaryota</taxon>
        <taxon>Sar</taxon>
        <taxon>Stramenopiles</taxon>
        <taxon>Oomycota</taxon>
        <taxon>Peronosporomycetes</taxon>
        <taxon>Peronosporales</taxon>
        <taxon>Peronosporaceae</taxon>
        <taxon>Phytophthora</taxon>
    </lineage>
</organism>
<gene>
    <name evidence="1" type="ORF">F444_06749</name>
</gene>
<dbReference type="AlphaFoldDB" id="A0A081AH98"/>
<sequence>MSLGNLDFTSVSFLDRASRFPSELIPGKNYPRSQFNLVLRHCITGLFPDMNFLYNVENALHYPSNRARETCGNRGRQLAKQLVQDQDAHRRRVVHDQMREWRRRQRIEKESAFVVLTELP</sequence>
<accession>A0A081AH98</accession>